<evidence type="ECO:0000313" key="2">
    <source>
        <dbReference type="EMBL" id="ETV64888.1"/>
    </source>
</evidence>
<accession>W4FDS4</accession>
<dbReference type="OrthoDB" id="2020070at2759"/>
<dbReference type="STRING" id="112090.W4FDS4"/>
<gene>
    <name evidence="2" type="ORF">H257_18316</name>
</gene>
<proteinExistence type="predicted"/>
<dbReference type="PANTHER" id="PTHR34815:SF2">
    <property type="entry name" value="N-ACETYLTRANSFERASE DOMAIN-CONTAINING PROTEIN"/>
    <property type="match status" value="1"/>
</dbReference>
<sequence length="358" mass="39726">MAESDTAYVLVPASEAQQLEADKYTYSSWGAPLLTLDEYLDREHALCASAFAKESLTGYVLVPATTPSTVDILCYVEVFKRPVWYNGARLYGYSVGSVYTPEQHRKKGYASIMLRLVLAYMRADQQQHQPDNASSVNLVISNLYSDIGPSFYASKGWAVHASEQLVLPSTHAMLSTSRPPSVTAVDSLDVLAQVCQADVTRMQQLTCSSAVYFELTPSVVLWFHARAAYYARTKTSFPSPPTSHGVWLQTRPYGTCSADDAFILWTHDFKSNVLSILRCHAATAATFAVLMDAALVEARQWHLASVVTWNPHPAWLDDQLLSSVETRTESLPSLLVSNGHDTVHHPVLWLANDKYAWV</sequence>
<dbReference type="Pfam" id="PF22998">
    <property type="entry name" value="GNAT_LYC1-like"/>
    <property type="match status" value="1"/>
</dbReference>
<dbReference type="GeneID" id="20820312"/>
<dbReference type="SUPFAM" id="SSF55729">
    <property type="entry name" value="Acyl-CoA N-acyltransferases (Nat)"/>
    <property type="match status" value="1"/>
</dbReference>
<dbReference type="InterPro" id="IPR055100">
    <property type="entry name" value="GNAT_LYC1-like"/>
</dbReference>
<dbReference type="AlphaFoldDB" id="W4FDS4"/>
<dbReference type="EMBL" id="KI913266">
    <property type="protein sequence ID" value="ETV64888.1"/>
    <property type="molecule type" value="Genomic_DNA"/>
</dbReference>
<name>W4FDS4_APHAT</name>
<feature type="domain" description="LYC1 C-terminal" evidence="1">
    <location>
        <begin position="176"/>
        <end position="358"/>
    </location>
</feature>
<evidence type="ECO:0000259" key="1">
    <source>
        <dbReference type="Pfam" id="PF22998"/>
    </source>
</evidence>
<dbReference type="PANTHER" id="PTHR34815">
    <property type="entry name" value="LYSINE ACETYLTRANSFERASE"/>
    <property type="match status" value="1"/>
</dbReference>
<protein>
    <recommendedName>
        <fullName evidence="1">LYC1 C-terminal domain-containing protein</fullName>
    </recommendedName>
</protein>
<dbReference type="RefSeq" id="XP_009845654.1">
    <property type="nucleotide sequence ID" value="XM_009847352.1"/>
</dbReference>
<dbReference type="InterPro" id="IPR053013">
    <property type="entry name" value="LAT"/>
</dbReference>
<dbReference type="VEuPathDB" id="FungiDB:H257_18316"/>
<dbReference type="Gene3D" id="3.40.630.30">
    <property type="match status" value="1"/>
</dbReference>
<organism evidence="2">
    <name type="scientific">Aphanomyces astaci</name>
    <name type="common">Crayfish plague agent</name>
    <dbReference type="NCBI Taxonomy" id="112090"/>
    <lineage>
        <taxon>Eukaryota</taxon>
        <taxon>Sar</taxon>
        <taxon>Stramenopiles</taxon>
        <taxon>Oomycota</taxon>
        <taxon>Saprolegniomycetes</taxon>
        <taxon>Saprolegniales</taxon>
        <taxon>Verrucalvaceae</taxon>
        <taxon>Aphanomyces</taxon>
    </lineage>
</organism>
<dbReference type="InterPro" id="IPR016181">
    <property type="entry name" value="Acyl_CoA_acyltransferase"/>
</dbReference>
<reference evidence="2" key="1">
    <citation type="submission" date="2013-12" db="EMBL/GenBank/DDBJ databases">
        <title>The Genome Sequence of Aphanomyces astaci APO3.</title>
        <authorList>
            <consortium name="The Broad Institute Genomics Platform"/>
            <person name="Russ C."/>
            <person name="Tyler B."/>
            <person name="van West P."/>
            <person name="Dieguez-Uribeondo J."/>
            <person name="Young S.K."/>
            <person name="Zeng Q."/>
            <person name="Gargeya S."/>
            <person name="Fitzgerald M."/>
            <person name="Abouelleil A."/>
            <person name="Alvarado L."/>
            <person name="Chapman S.B."/>
            <person name="Gainer-Dewar J."/>
            <person name="Goldberg J."/>
            <person name="Griggs A."/>
            <person name="Gujja S."/>
            <person name="Hansen M."/>
            <person name="Howarth C."/>
            <person name="Imamovic A."/>
            <person name="Ireland A."/>
            <person name="Larimer J."/>
            <person name="McCowan C."/>
            <person name="Murphy C."/>
            <person name="Pearson M."/>
            <person name="Poon T.W."/>
            <person name="Priest M."/>
            <person name="Roberts A."/>
            <person name="Saif S."/>
            <person name="Shea T."/>
            <person name="Sykes S."/>
            <person name="Wortman J."/>
            <person name="Nusbaum C."/>
            <person name="Birren B."/>
        </authorList>
    </citation>
    <scope>NUCLEOTIDE SEQUENCE [LARGE SCALE GENOMIC DNA]</scope>
    <source>
        <strain evidence="2">APO3</strain>
    </source>
</reference>